<name>A2G674_TRIV3</name>
<dbReference type="InterPro" id="IPR008936">
    <property type="entry name" value="Rho_GTPase_activation_prot"/>
</dbReference>
<dbReference type="VEuPathDB" id="TrichDB:TVAGG3_0626150"/>
<keyword evidence="3" id="KW-1185">Reference proteome</keyword>
<dbReference type="InterPro" id="IPR003123">
    <property type="entry name" value="VPS9"/>
</dbReference>
<proteinExistence type="predicted"/>
<dbReference type="SUPFAM" id="SSF109993">
    <property type="entry name" value="VPS9 domain"/>
    <property type="match status" value="1"/>
</dbReference>
<dbReference type="KEGG" id="tva:4744992"/>
<dbReference type="RefSeq" id="XP_001300271.1">
    <property type="nucleotide sequence ID" value="XM_001300270.1"/>
</dbReference>
<reference evidence="2" key="1">
    <citation type="submission" date="2006-10" db="EMBL/GenBank/DDBJ databases">
        <authorList>
            <person name="Amadeo P."/>
            <person name="Zhao Q."/>
            <person name="Wortman J."/>
            <person name="Fraser-Liggett C."/>
            <person name="Carlton J."/>
        </authorList>
    </citation>
    <scope>NUCLEOTIDE SEQUENCE</scope>
    <source>
        <strain evidence="2">G3</strain>
    </source>
</reference>
<dbReference type="VEuPathDB" id="TrichDB:TVAG_454850"/>
<protein>
    <recommendedName>
        <fullName evidence="1">VPS9 domain-containing protein</fullName>
    </recommendedName>
</protein>
<organism evidence="2 3">
    <name type="scientific">Trichomonas vaginalis (strain ATCC PRA-98 / G3)</name>
    <dbReference type="NCBI Taxonomy" id="412133"/>
    <lineage>
        <taxon>Eukaryota</taxon>
        <taxon>Metamonada</taxon>
        <taxon>Parabasalia</taxon>
        <taxon>Trichomonadida</taxon>
        <taxon>Trichomonadidae</taxon>
        <taxon>Trichomonas</taxon>
    </lineage>
</organism>
<evidence type="ECO:0000313" key="3">
    <source>
        <dbReference type="Proteomes" id="UP000001542"/>
    </source>
</evidence>
<dbReference type="PROSITE" id="PS51205">
    <property type="entry name" value="VPS9"/>
    <property type="match status" value="1"/>
</dbReference>
<dbReference type="EMBL" id="DS114468">
    <property type="protein sequence ID" value="EAX87341.1"/>
    <property type="molecule type" value="Genomic_DNA"/>
</dbReference>
<reference evidence="2" key="2">
    <citation type="journal article" date="2007" name="Science">
        <title>Draft genome sequence of the sexually transmitted pathogen Trichomonas vaginalis.</title>
        <authorList>
            <person name="Carlton J.M."/>
            <person name="Hirt R.P."/>
            <person name="Silva J.C."/>
            <person name="Delcher A.L."/>
            <person name="Schatz M."/>
            <person name="Zhao Q."/>
            <person name="Wortman J.R."/>
            <person name="Bidwell S.L."/>
            <person name="Alsmark U.C.M."/>
            <person name="Besteiro S."/>
            <person name="Sicheritz-Ponten T."/>
            <person name="Noel C.J."/>
            <person name="Dacks J.B."/>
            <person name="Foster P.G."/>
            <person name="Simillion C."/>
            <person name="Van de Peer Y."/>
            <person name="Miranda-Saavedra D."/>
            <person name="Barton G.J."/>
            <person name="Westrop G.D."/>
            <person name="Mueller S."/>
            <person name="Dessi D."/>
            <person name="Fiori P.L."/>
            <person name="Ren Q."/>
            <person name="Paulsen I."/>
            <person name="Zhang H."/>
            <person name="Bastida-Corcuera F.D."/>
            <person name="Simoes-Barbosa A."/>
            <person name="Brown M.T."/>
            <person name="Hayes R.D."/>
            <person name="Mukherjee M."/>
            <person name="Okumura C.Y."/>
            <person name="Schneider R."/>
            <person name="Smith A.J."/>
            <person name="Vanacova S."/>
            <person name="Villalvazo M."/>
            <person name="Haas B.J."/>
            <person name="Pertea M."/>
            <person name="Feldblyum T.V."/>
            <person name="Utterback T.R."/>
            <person name="Shu C.L."/>
            <person name="Osoegawa K."/>
            <person name="de Jong P.J."/>
            <person name="Hrdy I."/>
            <person name="Horvathova L."/>
            <person name="Zubacova Z."/>
            <person name="Dolezal P."/>
            <person name="Malik S.B."/>
            <person name="Logsdon J.M. Jr."/>
            <person name="Henze K."/>
            <person name="Gupta A."/>
            <person name="Wang C.C."/>
            <person name="Dunne R.L."/>
            <person name="Upcroft J.A."/>
            <person name="Upcroft P."/>
            <person name="White O."/>
            <person name="Salzberg S.L."/>
            <person name="Tang P."/>
            <person name="Chiu C.-H."/>
            <person name="Lee Y.-S."/>
            <person name="Embley T.M."/>
            <person name="Coombs G.H."/>
            <person name="Mottram J.C."/>
            <person name="Tachezy J."/>
            <person name="Fraser-Liggett C.M."/>
            <person name="Johnson P.J."/>
        </authorList>
    </citation>
    <scope>NUCLEOTIDE SEQUENCE [LARGE SCALE GENOMIC DNA]</scope>
    <source>
        <strain evidence="2">G3</strain>
    </source>
</reference>
<accession>A2G674</accession>
<dbReference type="SUPFAM" id="SSF48350">
    <property type="entry name" value="GTPase activation domain, GAP"/>
    <property type="match status" value="1"/>
</dbReference>
<dbReference type="Proteomes" id="UP000001542">
    <property type="component" value="Unassembled WGS sequence"/>
</dbReference>
<dbReference type="AlphaFoldDB" id="A2G674"/>
<evidence type="ECO:0000259" key="1">
    <source>
        <dbReference type="PROSITE" id="PS51205"/>
    </source>
</evidence>
<dbReference type="Gene3D" id="1.20.1050.80">
    <property type="entry name" value="VPS9 domain"/>
    <property type="match status" value="1"/>
</dbReference>
<dbReference type="SMR" id="A2G674"/>
<evidence type="ECO:0000313" key="2">
    <source>
        <dbReference type="EMBL" id="EAX87341.1"/>
    </source>
</evidence>
<dbReference type="InterPro" id="IPR037191">
    <property type="entry name" value="VPS9_dom_sf"/>
</dbReference>
<feature type="domain" description="VPS9" evidence="1">
    <location>
        <begin position="611"/>
        <end position="763"/>
    </location>
</feature>
<sequence length="763" mass="88097">MSFFWTKSARSLNNIHQEVKETCTWREFQKANLKKQQFITLEKIIKLQENMCLNYIQKCQEAADLDTSLKQFYYTNKDLSIRTDFASLGIDKQVLDEFIMHLSKNLSTFASTVQYDKFVSGLALKFIPFDFNPLHYALFSALPSLFGYCWSSELAESYIDFLFNSAFTNRTFSLLHLTLSLSNFIRVSIGPVFFKKTMGNELLDLILPLKVTDQDIQNAALTITNNMLQNITLIPRHVRRIIRRFFNIDENKLMTAESFVCECLVNAAIKNPKEYGIVDFSIYLSQNIFTRLNNLCHTFQFAASGDSISDLHSAFVDFVSECENVDEIPDLPLVSHILPLLKMSDFPMVQSLTDAVTLAYLVLNSDCHPKLKQLAEIIFENKKYPFCFFQVVLKDLSQFQITTSDANNMDTDNSSQTTKTIFNFFEQAPVCETAPNNFIEFLNFHRRKADLEHKEDHQIILQRILSLLPKQGSREWADIIPSLEDELERQKLYATLEEESLSKLSLLGTSIDSMIKRLKSISSNPHNAFYYNLFEEFLDANQDIKGNFESRSIEYFQSLSKFYSVFESYCSRIRAVIADDEAYTNVLICFHTYIMTYLPIDMYIAFNPQFKKNDDFLSHPPEKMVQELCIAPSAEKVRKLFDNTEIFSLAIAEISEARIIPIPVIALGHLNEAIYILNTLFFMEYGSGAQADELTPIIVYLILKCRIPNMYSFVMYLKDFLLNLCTKQFMIIKESNIVGLTHIINHVTSIFEAIPDIQEKKIK</sequence>
<dbReference type="OrthoDB" id="10564732at2759"/>
<gene>
    <name evidence="2" type="ORF">TVAG_454850</name>
</gene>
<dbReference type="InParanoid" id="A2G674"/>